<dbReference type="AlphaFoldDB" id="A0A4Y7Q8T4"/>
<dbReference type="Pfam" id="PF00069">
    <property type="entry name" value="Pkinase"/>
    <property type="match status" value="1"/>
</dbReference>
<dbReference type="PROSITE" id="PS00108">
    <property type="entry name" value="PROTEIN_KINASE_ST"/>
    <property type="match status" value="1"/>
</dbReference>
<evidence type="ECO:0000259" key="8">
    <source>
        <dbReference type="PROSITE" id="PS50011"/>
    </source>
</evidence>
<dbReference type="EC" id="2.7.11.24" evidence="1"/>
<dbReference type="InterPro" id="IPR008271">
    <property type="entry name" value="Ser/Thr_kinase_AS"/>
</dbReference>
<keyword evidence="4" id="KW-0547">Nucleotide-binding</keyword>
<dbReference type="PANTHER" id="PTHR24055">
    <property type="entry name" value="MITOGEN-ACTIVATED PROTEIN KINASE"/>
    <property type="match status" value="1"/>
</dbReference>
<evidence type="ECO:0000256" key="1">
    <source>
        <dbReference type="ARBA" id="ARBA00012411"/>
    </source>
</evidence>
<keyword evidence="10" id="KW-1185">Reference proteome</keyword>
<feature type="region of interest" description="Disordered" evidence="7">
    <location>
        <begin position="653"/>
        <end position="703"/>
    </location>
</feature>
<dbReference type="FunFam" id="1.10.510.10:FF:000013">
    <property type="entry name" value="Mitogen-activated protein kinase"/>
    <property type="match status" value="1"/>
</dbReference>
<dbReference type="STRING" id="50990.A0A4Y7Q8T4"/>
<dbReference type="GO" id="GO:0005524">
    <property type="term" value="F:ATP binding"/>
    <property type="evidence" value="ECO:0007669"/>
    <property type="project" value="UniProtKB-KW"/>
</dbReference>
<dbReference type="SUPFAM" id="SSF56112">
    <property type="entry name" value="Protein kinase-like (PK-like)"/>
    <property type="match status" value="1"/>
</dbReference>
<dbReference type="OrthoDB" id="192887at2759"/>
<evidence type="ECO:0000256" key="4">
    <source>
        <dbReference type="ARBA" id="ARBA00022741"/>
    </source>
</evidence>
<keyword evidence="2" id="KW-0723">Serine/threonine-protein kinase</keyword>
<feature type="region of interest" description="Disordered" evidence="7">
    <location>
        <begin position="549"/>
        <end position="575"/>
    </location>
</feature>
<dbReference type="PROSITE" id="PS01351">
    <property type="entry name" value="MAPK"/>
    <property type="match status" value="1"/>
</dbReference>
<dbReference type="InterPro" id="IPR003527">
    <property type="entry name" value="MAP_kinase_CS"/>
</dbReference>
<keyword evidence="5 9" id="KW-0418">Kinase</keyword>
<dbReference type="PROSITE" id="PS50011">
    <property type="entry name" value="PROTEIN_KINASE_DOM"/>
    <property type="match status" value="1"/>
</dbReference>
<dbReference type="Gene3D" id="3.30.200.20">
    <property type="entry name" value="Phosphorylase Kinase, domain 1"/>
    <property type="match status" value="1"/>
</dbReference>
<dbReference type="InterPro" id="IPR000719">
    <property type="entry name" value="Prot_kinase_dom"/>
</dbReference>
<reference evidence="9 10" key="1">
    <citation type="submission" date="2018-06" db="EMBL/GenBank/DDBJ databases">
        <title>A transcriptomic atlas of mushroom development highlights an independent origin of complex multicellularity.</title>
        <authorList>
            <consortium name="DOE Joint Genome Institute"/>
            <person name="Krizsan K."/>
            <person name="Almasi E."/>
            <person name="Merenyi Z."/>
            <person name="Sahu N."/>
            <person name="Viragh M."/>
            <person name="Koszo T."/>
            <person name="Mondo S."/>
            <person name="Kiss B."/>
            <person name="Balint B."/>
            <person name="Kues U."/>
            <person name="Barry K."/>
            <person name="Hegedus J.C."/>
            <person name="Henrissat B."/>
            <person name="Johnson J."/>
            <person name="Lipzen A."/>
            <person name="Ohm R."/>
            <person name="Nagy I."/>
            <person name="Pangilinan J."/>
            <person name="Yan J."/>
            <person name="Xiong Y."/>
            <person name="Grigoriev I.V."/>
            <person name="Hibbett D.S."/>
            <person name="Nagy L.G."/>
        </authorList>
    </citation>
    <scope>NUCLEOTIDE SEQUENCE [LARGE SCALE GENOMIC DNA]</scope>
    <source>
        <strain evidence="9 10">SZMC22713</strain>
    </source>
</reference>
<feature type="compositionally biased region" description="Basic residues" evidence="7">
    <location>
        <begin position="693"/>
        <end position="703"/>
    </location>
</feature>
<evidence type="ECO:0000256" key="6">
    <source>
        <dbReference type="ARBA" id="ARBA00022840"/>
    </source>
</evidence>
<evidence type="ECO:0000313" key="9">
    <source>
        <dbReference type="EMBL" id="TDL24073.1"/>
    </source>
</evidence>
<dbReference type="EMBL" id="ML170168">
    <property type="protein sequence ID" value="TDL24073.1"/>
    <property type="molecule type" value="Genomic_DNA"/>
</dbReference>
<dbReference type="Gene3D" id="1.10.510.10">
    <property type="entry name" value="Transferase(Phosphotransferase) domain 1"/>
    <property type="match status" value="1"/>
</dbReference>
<keyword evidence="3" id="KW-0808">Transferase</keyword>
<keyword evidence="6" id="KW-0067">ATP-binding</keyword>
<accession>A0A4Y7Q8T4</accession>
<feature type="compositionally biased region" description="Low complexity" evidence="7">
    <location>
        <begin position="36"/>
        <end position="47"/>
    </location>
</feature>
<dbReference type="Proteomes" id="UP000294933">
    <property type="component" value="Unassembled WGS sequence"/>
</dbReference>
<evidence type="ECO:0000256" key="3">
    <source>
        <dbReference type="ARBA" id="ARBA00022679"/>
    </source>
</evidence>
<feature type="region of interest" description="Disordered" evidence="7">
    <location>
        <begin position="1"/>
        <end position="66"/>
    </location>
</feature>
<dbReference type="InterPro" id="IPR011009">
    <property type="entry name" value="Kinase-like_dom_sf"/>
</dbReference>
<dbReference type="InterPro" id="IPR050117">
    <property type="entry name" value="MAPK"/>
</dbReference>
<name>A0A4Y7Q8T4_9AGAM</name>
<protein>
    <recommendedName>
        <fullName evidence="1">mitogen-activated protein kinase</fullName>
        <ecNumber evidence="1">2.7.11.24</ecNumber>
    </recommendedName>
</protein>
<dbReference type="GO" id="GO:0004707">
    <property type="term" value="F:MAP kinase activity"/>
    <property type="evidence" value="ECO:0007669"/>
    <property type="project" value="UniProtKB-EC"/>
</dbReference>
<dbReference type="SMART" id="SM00220">
    <property type="entry name" value="S_TKc"/>
    <property type="match status" value="1"/>
</dbReference>
<gene>
    <name evidence="9" type="ORF">BD410DRAFT_897191</name>
</gene>
<proteinExistence type="predicted"/>
<evidence type="ECO:0000256" key="7">
    <source>
        <dbReference type="SAM" id="MobiDB-lite"/>
    </source>
</evidence>
<dbReference type="VEuPathDB" id="FungiDB:BD410DRAFT_897191"/>
<evidence type="ECO:0000256" key="5">
    <source>
        <dbReference type="ARBA" id="ARBA00022777"/>
    </source>
</evidence>
<dbReference type="CDD" id="cd07834">
    <property type="entry name" value="STKc_MAPK"/>
    <property type="match status" value="1"/>
</dbReference>
<evidence type="ECO:0000256" key="2">
    <source>
        <dbReference type="ARBA" id="ARBA00022527"/>
    </source>
</evidence>
<sequence length="703" mass="77497">MSPRPESSRRRSQSLNGARGNVKRQESESTEDDSDSSSSSSKGSEGSAEQDRGRSRIRRPSNSFSEDNLRRRGYHSLFSSFGKVFHVEKRWKMIRDMGSGAYGVVISAADDISGETVAIKQVTRVFDKVSLAKRALREITLLRHFSNHENITGLIDVDAISPDFNEIYLFMEPMEADLHQIIKSGQGLTNEHVQYFLYQILRGMKYIHSASVVHRDLKPGNLLVNSDCELKICDFGLARGFDSKPDDNQTTHMTEYVATRWYRAPEIMLAFRRYGTPIDVWSIGCILGELLQGRPLFKGKEVVVRYLDQLNKILDVLGTPDEAVVKRIGSEKAQAYVRSLPHKKTVPFKKLMPAADHQALDLLAKMLAFDPQQRITVLEALEHPWLASYHDVNDEPECPMIFDKWRDIEKLETIEDFRRALWDEIGDYRREVRSINFNLSGQPLRTKTVSAGPSTMHPYAEKAAIDGLPAEVVVVDDRTPAATTITDSQTVVASPEAKPTGAESANAFRRSILRRESLRPPTPASAGITNDPVVNFARRSSILYQQHSATASPLPRNAGLPSSEDPSKALQDAGGIPFPGAGSYIVPARSRTASLMGGEYAPRKLLRTLSTVSIHESVEGIAGGLAAMGPIGKFIAGKETGADAPASEMPREFGIEEKSEGSEESPGVGEPSDNGNQGGKGPVGAFTNEGTPGKKKEKRFILF</sequence>
<evidence type="ECO:0000313" key="10">
    <source>
        <dbReference type="Proteomes" id="UP000294933"/>
    </source>
</evidence>
<feature type="domain" description="Protein kinase" evidence="8">
    <location>
        <begin position="91"/>
        <end position="386"/>
    </location>
</feature>
<organism evidence="9 10">
    <name type="scientific">Rickenella mellea</name>
    <dbReference type="NCBI Taxonomy" id="50990"/>
    <lineage>
        <taxon>Eukaryota</taxon>
        <taxon>Fungi</taxon>
        <taxon>Dikarya</taxon>
        <taxon>Basidiomycota</taxon>
        <taxon>Agaricomycotina</taxon>
        <taxon>Agaricomycetes</taxon>
        <taxon>Hymenochaetales</taxon>
        <taxon>Rickenellaceae</taxon>
        <taxon>Rickenella</taxon>
    </lineage>
</organism>